<comment type="caution">
    <text evidence="4">The sequence shown here is derived from an EMBL/GenBank/DDBJ whole genome shotgun (WGS) entry which is preliminary data.</text>
</comment>
<dbReference type="InterPro" id="IPR002048">
    <property type="entry name" value="EF_hand_dom"/>
</dbReference>
<evidence type="ECO:0000313" key="5">
    <source>
        <dbReference type="Proteomes" id="UP001642484"/>
    </source>
</evidence>
<dbReference type="InterPro" id="IPR008907">
    <property type="entry name" value="TPP/p25"/>
</dbReference>
<dbReference type="PANTHER" id="PTHR12932">
    <property type="entry name" value="P25 ALPHA-RELATED"/>
    <property type="match status" value="1"/>
</dbReference>
<dbReference type="CDD" id="cd00051">
    <property type="entry name" value="EFh"/>
    <property type="match status" value="1"/>
</dbReference>
<dbReference type="EMBL" id="CAXAMN010024572">
    <property type="protein sequence ID" value="CAK9087708.1"/>
    <property type="molecule type" value="Genomic_DNA"/>
</dbReference>
<protein>
    <recommendedName>
        <fullName evidence="3">EF-hand domain-containing protein</fullName>
    </recommendedName>
</protein>
<dbReference type="PROSITE" id="PS00018">
    <property type="entry name" value="EF_HAND_1"/>
    <property type="match status" value="1"/>
</dbReference>
<organism evidence="4 5">
    <name type="scientific">Durusdinium trenchii</name>
    <dbReference type="NCBI Taxonomy" id="1381693"/>
    <lineage>
        <taxon>Eukaryota</taxon>
        <taxon>Sar</taxon>
        <taxon>Alveolata</taxon>
        <taxon>Dinophyceae</taxon>
        <taxon>Suessiales</taxon>
        <taxon>Symbiodiniaceae</taxon>
        <taxon>Durusdinium</taxon>
    </lineage>
</organism>
<feature type="domain" description="EF-hand" evidence="3">
    <location>
        <begin position="68"/>
        <end position="103"/>
    </location>
</feature>
<dbReference type="Pfam" id="PF05517">
    <property type="entry name" value="p25-alpha"/>
    <property type="match status" value="1"/>
</dbReference>
<evidence type="ECO:0000256" key="1">
    <source>
        <dbReference type="ARBA" id="ARBA00010994"/>
    </source>
</evidence>
<dbReference type="Gene3D" id="1.10.238.10">
    <property type="entry name" value="EF-hand"/>
    <property type="match status" value="2"/>
</dbReference>
<name>A0ABP0QHW3_9DINO</name>
<comment type="similarity">
    <text evidence="1">Belongs to the TPPP family.</text>
</comment>
<reference evidence="4 5" key="1">
    <citation type="submission" date="2024-02" db="EMBL/GenBank/DDBJ databases">
        <authorList>
            <person name="Chen Y."/>
            <person name="Shah S."/>
            <person name="Dougan E. K."/>
            <person name="Thang M."/>
            <person name="Chan C."/>
        </authorList>
    </citation>
    <scope>NUCLEOTIDE SEQUENCE [LARGE SCALE GENOMIC DNA]</scope>
</reference>
<sequence length="239" mass="26664">MSSVFRVLMPCLTFRDIALLMKELDTGGSEGGGGDEKVSRMEFLAWLQKGSPKALEVKKEIIATTGIRWEQRIRRAFQTYDIDNSGLMDMGAMAMALRNLGSLTNEEVRNVCADLDKSKDHRISYAEFRAWIKNGMGSRSLGEIEKAKAILAPSDSDGLEAVFYNFCGAGKAELDGKSFMKLCEDCQLLDRKMGSAQVDLIFCDTRVKKKGQRTIDVVQFEVALELLAERLRVVEKVVC</sequence>
<evidence type="ECO:0000313" key="4">
    <source>
        <dbReference type="EMBL" id="CAK9087708.1"/>
    </source>
</evidence>
<accession>A0ABP0QHW3</accession>
<proteinExistence type="inferred from homology"/>
<keyword evidence="2" id="KW-0106">Calcium</keyword>
<dbReference type="InterPro" id="IPR018247">
    <property type="entry name" value="EF_Hand_1_Ca_BS"/>
</dbReference>
<dbReference type="PANTHER" id="PTHR12932:SF9">
    <property type="entry name" value="TUBULIN POLYMERIZATION-PROMOTING PROTEIN HOMOLOG"/>
    <property type="match status" value="1"/>
</dbReference>
<dbReference type="SMART" id="SM00054">
    <property type="entry name" value="EFh"/>
    <property type="match status" value="2"/>
</dbReference>
<evidence type="ECO:0000259" key="3">
    <source>
        <dbReference type="PROSITE" id="PS50222"/>
    </source>
</evidence>
<evidence type="ECO:0000256" key="2">
    <source>
        <dbReference type="ARBA" id="ARBA00022837"/>
    </source>
</evidence>
<gene>
    <name evidence="4" type="ORF">CCMP2556_LOCUS42371</name>
</gene>
<keyword evidence="5" id="KW-1185">Reference proteome</keyword>
<feature type="domain" description="EF-hand" evidence="3">
    <location>
        <begin position="106"/>
        <end position="138"/>
    </location>
</feature>
<dbReference type="SUPFAM" id="SSF47473">
    <property type="entry name" value="EF-hand"/>
    <property type="match status" value="2"/>
</dbReference>
<dbReference type="Pfam" id="PF13499">
    <property type="entry name" value="EF-hand_7"/>
    <property type="match status" value="1"/>
</dbReference>
<dbReference type="InterPro" id="IPR011992">
    <property type="entry name" value="EF-hand-dom_pair"/>
</dbReference>
<dbReference type="PROSITE" id="PS50222">
    <property type="entry name" value="EF_HAND_2"/>
    <property type="match status" value="2"/>
</dbReference>
<dbReference type="Proteomes" id="UP001642484">
    <property type="component" value="Unassembled WGS sequence"/>
</dbReference>